<reference evidence="3" key="1">
    <citation type="journal article" date="2019" name="Int. J. Syst. Evol. Microbiol.">
        <title>The Global Catalogue of Microorganisms (GCM) 10K type strain sequencing project: providing services to taxonomists for standard genome sequencing and annotation.</title>
        <authorList>
            <consortium name="The Broad Institute Genomics Platform"/>
            <consortium name="The Broad Institute Genome Sequencing Center for Infectious Disease"/>
            <person name="Wu L."/>
            <person name="Ma J."/>
        </authorList>
    </citation>
    <scope>NUCLEOTIDE SEQUENCE [LARGE SCALE GENOMIC DNA]</scope>
    <source>
        <strain evidence="3">CCM 8937</strain>
    </source>
</reference>
<dbReference type="Proteomes" id="UP001597191">
    <property type="component" value="Unassembled WGS sequence"/>
</dbReference>
<dbReference type="SUPFAM" id="SSF109604">
    <property type="entry name" value="HD-domain/PDEase-like"/>
    <property type="match status" value="1"/>
</dbReference>
<dbReference type="RefSeq" id="WP_125650097.1">
    <property type="nucleotide sequence ID" value="NZ_JBHTOH010000086.1"/>
</dbReference>
<gene>
    <name evidence="2" type="ORF">ACFQ4R_09110</name>
</gene>
<dbReference type="Gene3D" id="1.10.3210.10">
    <property type="entry name" value="Hypothetical protein af1432"/>
    <property type="match status" value="1"/>
</dbReference>
<dbReference type="Pfam" id="PF01966">
    <property type="entry name" value="HD"/>
    <property type="match status" value="1"/>
</dbReference>
<accession>A0ABW4BQL5</accession>
<proteinExistence type="predicted"/>
<comment type="caution">
    <text evidence="2">The sequence shown here is derived from an EMBL/GenBank/DDBJ whole genome shotgun (WGS) entry which is preliminary data.</text>
</comment>
<feature type="domain" description="HD" evidence="1">
    <location>
        <begin position="40"/>
        <end position="144"/>
    </location>
</feature>
<evidence type="ECO:0000313" key="3">
    <source>
        <dbReference type="Proteomes" id="UP001597191"/>
    </source>
</evidence>
<dbReference type="PROSITE" id="PS51831">
    <property type="entry name" value="HD"/>
    <property type="match status" value="1"/>
</dbReference>
<sequence length="170" mass="20356">MVDFSSWRHDQEYLSIVQDLLDRPEVQKLAEYTQHHYTNRLDHSLRVSYFSYLISKKHHLDYRATARAGLLHDLFYYDWRQVKFDTGTHAYIHPRIALRNAERLTELSAKEKDIIIKHMFGATLALPKYRESWIVSLVDDQVAVQEVARPWRFLMKARLRKPLAYLRTLL</sequence>
<organism evidence="2 3">
    <name type="scientific">Lapidilactobacillus gannanensis</name>
    <dbReference type="NCBI Taxonomy" id="2486002"/>
    <lineage>
        <taxon>Bacteria</taxon>
        <taxon>Bacillati</taxon>
        <taxon>Bacillota</taxon>
        <taxon>Bacilli</taxon>
        <taxon>Lactobacillales</taxon>
        <taxon>Lactobacillaceae</taxon>
        <taxon>Lapidilactobacillus</taxon>
    </lineage>
</organism>
<dbReference type="InterPro" id="IPR006674">
    <property type="entry name" value="HD_domain"/>
</dbReference>
<evidence type="ECO:0000259" key="1">
    <source>
        <dbReference type="PROSITE" id="PS51831"/>
    </source>
</evidence>
<name>A0ABW4BQL5_9LACO</name>
<keyword evidence="3" id="KW-1185">Reference proteome</keyword>
<dbReference type="EMBL" id="JBHTOH010000086">
    <property type="protein sequence ID" value="MFD1411742.1"/>
    <property type="molecule type" value="Genomic_DNA"/>
</dbReference>
<evidence type="ECO:0000313" key="2">
    <source>
        <dbReference type="EMBL" id="MFD1411742.1"/>
    </source>
</evidence>
<protein>
    <submittedName>
        <fullName evidence="2">HD domain-containing protein</fullName>
    </submittedName>
</protein>